<keyword evidence="3 5" id="KW-1133">Transmembrane helix</keyword>
<evidence type="ECO:0000256" key="2">
    <source>
        <dbReference type="ARBA" id="ARBA00022692"/>
    </source>
</evidence>
<dbReference type="InterPro" id="IPR051617">
    <property type="entry name" value="UNC-93-like_regulator"/>
</dbReference>
<feature type="transmembrane region" description="Helical" evidence="5">
    <location>
        <begin position="67"/>
        <end position="85"/>
    </location>
</feature>
<evidence type="ECO:0000256" key="1">
    <source>
        <dbReference type="ARBA" id="ARBA00004141"/>
    </source>
</evidence>
<feature type="transmembrane region" description="Helical" evidence="5">
    <location>
        <begin position="116"/>
        <end position="139"/>
    </location>
</feature>
<organism evidence="6 7">
    <name type="scientific">Linum trigynum</name>
    <dbReference type="NCBI Taxonomy" id="586398"/>
    <lineage>
        <taxon>Eukaryota</taxon>
        <taxon>Viridiplantae</taxon>
        <taxon>Streptophyta</taxon>
        <taxon>Embryophyta</taxon>
        <taxon>Tracheophyta</taxon>
        <taxon>Spermatophyta</taxon>
        <taxon>Magnoliopsida</taxon>
        <taxon>eudicotyledons</taxon>
        <taxon>Gunneridae</taxon>
        <taxon>Pentapetalae</taxon>
        <taxon>rosids</taxon>
        <taxon>fabids</taxon>
        <taxon>Malpighiales</taxon>
        <taxon>Linaceae</taxon>
        <taxon>Linum</taxon>
    </lineage>
</organism>
<feature type="transmembrane region" description="Helical" evidence="5">
    <location>
        <begin position="186"/>
        <end position="206"/>
    </location>
</feature>
<dbReference type="Pfam" id="PF05978">
    <property type="entry name" value="UNC-93"/>
    <property type="match status" value="1"/>
</dbReference>
<feature type="transmembrane region" description="Helical" evidence="5">
    <location>
        <begin position="419"/>
        <end position="440"/>
    </location>
</feature>
<feature type="transmembrane region" description="Helical" evidence="5">
    <location>
        <begin position="355"/>
        <end position="376"/>
    </location>
</feature>
<comment type="subcellular location">
    <subcellularLocation>
        <location evidence="1">Membrane</location>
        <topology evidence="1">Multi-pass membrane protein</topology>
    </subcellularLocation>
</comment>
<dbReference type="InterPro" id="IPR010291">
    <property type="entry name" value="Ion_channel_UNC-93"/>
</dbReference>
<keyword evidence="4 5" id="KW-0472">Membrane</keyword>
<dbReference type="Proteomes" id="UP001497516">
    <property type="component" value="Chromosome 7"/>
</dbReference>
<dbReference type="PANTHER" id="PTHR23294">
    <property type="entry name" value="ET TRANSLATION PRODUCT-RELATED"/>
    <property type="match status" value="1"/>
</dbReference>
<gene>
    <name evidence="6" type="ORF">LTRI10_LOCUS43892</name>
</gene>
<dbReference type="SUPFAM" id="SSF103473">
    <property type="entry name" value="MFS general substrate transporter"/>
    <property type="match status" value="1"/>
</dbReference>
<evidence type="ECO:0000256" key="5">
    <source>
        <dbReference type="SAM" id="Phobius"/>
    </source>
</evidence>
<evidence type="ECO:0000256" key="3">
    <source>
        <dbReference type="ARBA" id="ARBA00022989"/>
    </source>
</evidence>
<keyword evidence="2 5" id="KW-0812">Transmembrane</keyword>
<evidence type="ECO:0000313" key="6">
    <source>
        <dbReference type="EMBL" id="CAL1404003.1"/>
    </source>
</evidence>
<proteinExistence type="predicted"/>
<accession>A0AAV2G2J0</accession>
<sequence>MGLEGDQESGITRRGGGLSSWRYNSSLVQVILMGMVCFCTIGMIRAISGMGGGGQVDPTAANNANTALYATFSVAGVLSGGLYNVLGPRVMLPLACSSCLLFTGSFLYYNHFQSQVFLVVAGVVGGVGAGMLWAVQGAVMTSYPPPHRKGMYISLFWVIFSSGGVVGGLIPFFLNFHRRVDSVNDATYIGFMGFMAAGTLLSFAILPPGKVIRDDGSICTLTNHSKPSTEAIEILKLFKNWRMLLLAPAAWASNFFYAYEFNNVNAAQFNLRTRGLNNVSYWAAQMLGSIAIGYVFDLGFLTRKRRGFLGIGTVSLIGTTIWSAGLVNQLDYSFEDMPDPRLDFAESGFRFAGPYVLFFSYGLFDAVFQSMIYWVIGALADDSETLSRYVGFYKGLQSAGAAVAWQLDTRKVPMLTQLIVNWALTTVSYPLLTILVALAVRDESVEGEELETYKGSNLISNGDTGFADDDVIKETN</sequence>
<feature type="transmembrane region" description="Helical" evidence="5">
    <location>
        <begin position="92"/>
        <end position="110"/>
    </location>
</feature>
<dbReference type="GO" id="GO:0016020">
    <property type="term" value="C:membrane"/>
    <property type="evidence" value="ECO:0007669"/>
    <property type="project" value="UniProtKB-SubCell"/>
</dbReference>
<feature type="transmembrane region" description="Helical" evidence="5">
    <location>
        <begin position="151"/>
        <end position="174"/>
    </location>
</feature>
<dbReference type="AlphaFoldDB" id="A0AAV2G2J0"/>
<evidence type="ECO:0000313" key="7">
    <source>
        <dbReference type="Proteomes" id="UP001497516"/>
    </source>
</evidence>
<evidence type="ECO:0008006" key="8">
    <source>
        <dbReference type="Google" id="ProtNLM"/>
    </source>
</evidence>
<feature type="transmembrane region" description="Helical" evidence="5">
    <location>
        <begin position="279"/>
        <end position="296"/>
    </location>
</feature>
<dbReference type="Gene3D" id="1.20.1250.20">
    <property type="entry name" value="MFS general substrate transporter like domains"/>
    <property type="match status" value="2"/>
</dbReference>
<reference evidence="6 7" key="1">
    <citation type="submission" date="2024-04" db="EMBL/GenBank/DDBJ databases">
        <authorList>
            <person name="Fracassetti M."/>
        </authorList>
    </citation>
    <scope>NUCLEOTIDE SEQUENCE [LARGE SCALE GENOMIC DNA]</scope>
</reference>
<evidence type="ECO:0000256" key="4">
    <source>
        <dbReference type="ARBA" id="ARBA00023136"/>
    </source>
</evidence>
<dbReference type="EMBL" id="OZ034820">
    <property type="protein sequence ID" value="CAL1404003.1"/>
    <property type="molecule type" value="Genomic_DNA"/>
</dbReference>
<feature type="transmembrane region" description="Helical" evidence="5">
    <location>
        <begin position="27"/>
        <end position="47"/>
    </location>
</feature>
<protein>
    <recommendedName>
        <fullName evidence="8">UNC93-like protein 1</fullName>
    </recommendedName>
</protein>
<dbReference type="PANTHER" id="PTHR23294:SF59">
    <property type="entry name" value="UNC93-LIKE PROTEIN C922.05C"/>
    <property type="match status" value="1"/>
</dbReference>
<feature type="transmembrane region" description="Helical" evidence="5">
    <location>
        <begin position="308"/>
        <end position="327"/>
    </location>
</feature>
<dbReference type="InterPro" id="IPR036259">
    <property type="entry name" value="MFS_trans_sf"/>
</dbReference>
<keyword evidence="7" id="KW-1185">Reference proteome</keyword>
<name>A0AAV2G2J0_9ROSI</name>